<evidence type="ECO:0000256" key="5">
    <source>
        <dbReference type="PROSITE-ProRule" id="PRU01240"/>
    </source>
</evidence>
<keyword evidence="8" id="KW-1185">Reference proteome</keyword>
<evidence type="ECO:0000313" key="8">
    <source>
        <dbReference type="Proteomes" id="UP001500575"/>
    </source>
</evidence>
<feature type="active site" description="Charge relay system" evidence="5">
    <location>
        <position position="87"/>
    </location>
</feature>
<name>A0ABP5JXD6_9ACTN</name>
<dbReference type="PROSITE" id="PS51892">
    <property type="entry name" value="SUBTILASE"/>
    <property type="match status" value="1"/>
</dbReference>
<evidence type="ECO:0000256" key="4">
    <source>
        <dbReference type="ARBA" id="ARBA00022825"/>
    </source>
</evidence>
<dbReference type="PANTHER" id="PTHR43806:SF11">
    <property type="entry name" value="CEREVISIN-RELATED"/>
    <property type="match status" value="1"/>
</dbReference>
<accession>A0ABP5JXD6</accession>
<evidence type="ECO:0000256" key="3">
    <source>
        <dbReference type="ARBA" id="ARBA00022801"/>
    </source>
</evidence>
<dbReference type="InterPro" id="IPR050131">
    <property type="entry name" value="Peptidase_S8_subtilisin-like"/>
</dbReference>
<dbReference type="Gene3D" id="3.40.50.200">
    <property type="entry name" value="Peptidase S8/S53 domain"/>
    <property type="match status" value="1"/>
</dbReference>
<keyword evidence="3 5" id="KW-0378">Hydrolase</keyword>
<dbReference type="PRINTS" id="PR00723">
    <property type="entry name" value="SUBTILISIN"/>
</dbReference>
<dbReference type="PROSITE" id="PS00136">
    <property type="entry name" value="SUBTILASE_ASP"/>
    <property type="match status" value="1"/>
</dbReference>
<gene>
    <name evidence="7" type="ORF">GCM10009843_19050</name>
</gene>
<dbReference type="InterPro" id="IPR000209">
    <property type="entry name" value="Peptidase_S8/S53_dom"/>
</dbReference>
<comment type="caution">
    <text evidence="7">The sequence shown here is derived from an EMBL/GenBank/DDBJ whole genome shotgun (WGS) entry which is preliminary data.</text>
</comment>
<feature type="active site" description="Charge relay system" evidence="5">
    <location>
        <position position="45"/>
    </location>
</feature>
<dbReference type="Pfam" id="PF00082">
    <property type="entry name" value="Peptidase_S8"/>
    <property type="match status" value="1"/>
</dbReference>
<evidence type="ECO:0000256" key="2">
    <source>
        <dbReference type="ARBA" id="ARBA00022670"/>
    </source>
</evidence>
<feature type="domain" description="Peptidase S8/S53" evidence="6">
    <location>
        <begin position="36"/>
        <end position="261"/>
    </location>
</feature>
<sequence length="271" mass="28018">MSLPAWSAAFVDDALARVRALPLPDAREWAFGGSTGRGVAVAVVDSGVEAGHPRVGEVRRSVAIEAAPDEPDGYRAVEVPHEDLVGHGTACAAIIRSLAPDVELHSIRVLGSNLKGRGLLFAGGVEWAVRQGLQVANLSLSSKSEALFATLHDVADQAYFGGTLLVSAANNQPGPTYPSQYSSVVSVAAMPGDDPWSLAYNPRPPVEFGARGIDVDVAWSNGSSMVATGNSFAAPHVAGMVAALLGKHPGLTPFQVKAVLQAVSVNAEQPA</sequence>
<reference evidence="8" key="1">
    <citation type="journal article" date="2019" name="Int. J. Syst. Evol. Microbiol.">
        <title>The Global Catalogue of Microorganisms (GCM) 10K type strain sequencing project: providing services to taxonomists for standard genome sequencing and annotation.</title>
        <authorList>
            <consortium name="The Broad Institute Genomics Platform"/>
            <consortium name="The Broad Institute Genome Sequencing Center for Infectious Disease"/>
            <person name="Wu L."/>
            <person name="Ma J."/>
        </authorList>
    </citation>
    <scope>NUCLEOTIDE SEQUENCE [LARGE SCALE GENOMIC DNA]</scope>
    <source>
        <strain evidence="8">JCM 16021</strain>
    </source>
</reference>
<dbReference type="InterPro" id="IPR036852">
    <property type="entry name" value="Peptidase_S8/S53_dom_sf"/>
</dbReference>
<keyword evidence="2 5" id="KW-0645">Protease</keyword>
<dbReference type="RefSeq" id="WP_344303470.1">
    <property type="nucleotide sequence ID" value="NZ_BAAAQQ010000011.1"/>
</dbReference>
<feature type="active site" description="Charge relay system" evidence="5">
    <location>
        <position position="231"/>
    </location>
</feature>
<dbReference type="InterPro" id="IPR023827">
    <property type="entry name" value="Peptidase_S8_Asp-AS"/>
</dbReference>
<dbReference type="EMBL" id="BAAAQQ010000011">
    <property type="protein sequence ID" value="GAA2123377.1"/>
    <property type="molecule type" value="Genomic_DNA"/>
</dbReference>
<dbReference type="Proteomes" id="UP001500575">
    <property type="component" value="Unassembled WGS sequence"/>
</dbReference>
<evidence type="ECO:0000313" key="7">
    <source>
        <dbReference type="EMBL" id="GAA2123377.1"/>
    </source>
</evidence>
<keyword evidence="4 5" id="KW-0720">Serine protease</keyword>
<protein>
    <recommendedName>
        <fullName evidence="6">Peptidase S8/S53 domain-containing protein</fullName>
    </recommendedName>
</protein>
<dbReference type="SUPFAM" id="SSF52743">
    <property type="entry name" value="Subtilisin-like"/>
    <property type="match status" value="1"/>
</dbReference>
<evidence type="ECO:0000256" key="1">
    <source>
        <dbReference type="ARBA" id="ARBA00011073"/>
    </source>
</evidence>
<dbReference type="InterPro" id="IPR015500">
    <property type="entry name" value="Peptidase_S8_subtilisin-rel"/>
</dbReference>
<evidence type="ECO:0000259" key="6">
    <source>
        <dbReference type="Pfam" id="PF00082"/>
    </source>
</evidence>
<organism evidence="7 8">
    <name type="scientific">Nocardioides bigeumensis</name>
    <dbReference type="NCBI Taxonomy" id="433657"/>
    <lineage>
        <taxon>Bacteria</taxon>
        <taxon>Bacillati</taxon>
        <taxon>Actinomycetota</taxon>
        <taxon>Actinomycetes</taxon>
        <taxon>Propionibacteriales</taxon>
        <taxon>Nocardioidaceae</taxon>
        <taxon>Nocardioides</taxon>
    </lineage>
</organism>
<proteinExistence type="inferred from homology"/>
<dbReference type="PANTHER" id="PTHR43806">
    <property type="entry name" value="PEPTIDASE S8"/>
    <property type="match status" value="1"/>
</dbReference>
<comment type="similarity">
    <text evidence="1 5">Belongs to the peptidase S8 family.</text>
</comment>